<dbReference type="RefSeq" id="WP_052570971.1">
    <property type="nucleotide sequence ID" value="NZ_CP009498.1"/>
</dbReference>
<dbReference type="EMBL" id="CP009498">
    <property type="protein sequence ID" value="AKL98424.1"/>
    <property type="molecule type" value="Genomic_DNA"/>
</dbReference>
<proteinExistence type="predicted"/>
<accession>A0A0G3WLP8</accession>
<dbReference type="Proteomes" id="UP000035337">
    <property type="component" value="Chromosome"/>
</dbReference>
<dbReference type="KEGG" id="epo:Epro_1045"/>
<dbReference type="OrthoDB" id="9952102at2"/>
<reference evidence="1 2" key="1">
    <citation type="submission" date="2014-09" db="EMBL/GenBank/DDBJ databases">
        <title>Complete genome sequence of Endomicrobium proavitum.</title>
        <authorList>
            <person name="Zheng H."/>
        </authorList>
    </citation>
    <scope>NUCLEOTIDE SEQUENCE [LARGE SCALE GENOMIC DNA]</scope>
    <source>
        <strain evidence="1 2">Rsa215</strain>
    </source>
</reference>
<dbReference type="AlphaFoldDB" id="A0A0G3WLP8"/>
<name>A0A0G3WLP8_9BACT</name>
<evidence type="ECO:0000313" key="2">
    <source>
        <dbReference type="Proteomes" id="UP000035337"/>
    </source>
</evidence>
<evidence type="ECO:0000313" key="1">
    <source>
        <dbReference type="EMBL" id="AKL98424.1"/>
    </source>
</evidence>
<dbReference type="STRING" id="1408281.Epro_1045"/>
<sequence length="140" mass="15214">MTPDELKKVLIDGLGSVAGKTAVKNVAKGSIKEVLTSPTYYRYMTVSEAQAVTETGMLRGLREGKTYYTTNLFSSAESAKSKLALEFTPEVRMKFTISNEPKLIKNGTFAEPAYGGKGGGIEFMTYDKVGVEIIDISPLK</sequence>
<keyword evidence="2" id="KW-1185">Reference proteome</keyword>
<gene>
    <name evidence="1" type="ORF">Epro_1045</name>
</gene>
<organism evidence="1 2">
    <name type="scientific">Endomicrobium proavitum</name>
    <dbReference type="NCBI Taxonomy" id="1408281"/>
    <lineage>
        <taxon>Bacteria</taxon>
        <taxon>Pseudomonadati</taxon>
        <taxon>Elusimicrobiota</taxon>
        <taxon>Endomicrobiia</taxon>
        <taxon>Endomicrobiales</taxon>
        <taxon>Endomicrobiaceae</taxon>
        <taxon>Endomicrobium</taxon>
    </lineage>
</organism>
<protein>
    <submittedName>
        <fullName evidence="1">Transposase</fullName>
    </submittedName>
</protein>